<dbReference type="Proteomes" id="UP000176421">
    <property type="component" value="Unassembled WGS sequence"/>
</dbReference>
<dbReference type="PROSITE" id="PS51841">
    <property type="entry name" value="LTD"/>
    <property type="match status" value="1"/>
</dbReference>
<dbReference type="InterPro" id="IPR001322">
    <property type="entry name" value="Lamin_tail_dom"/>
</dbReference>
<dbReference type="Pfam" id="PF00932">
    <property type="entry name" value="LTD"/>
    <property type="match status" value="1"/>
</dbReference>
<dbReference type="InterPro" id="IPR036415">
    <property type="entry name" value="Lamin_tail_dom_sf"/>
</dbReference>
<dbReference type="AlphaFoldDB" id="A0A1G2HYC1"/>
<sequence length="240" mass="26482">MSSRLILLCIIIIPSITYYNYSFASESLVLINEVAWMGTINSANDEWIELKNTTNQDVELSGWSIKSSSGKIKIQLEGKILANSFYLLERTDDTSLLEIKADLTYKGALNNTGMDLGLYNNSGLIIDSLDYLSGWPAGDNTTKQTAERSLADLWQTSKDYGGTPKLENSSGATKIEKKKDLKEEKALTESKKTDNKKSVATAAIIENKNSKDNTPLSIFSVSALLVLFSAGIILFIKFKK</sequence>
<name>A0A1G2HYC1_9BACT</name>
<evidence type="ECO:0000313" key="3">
    <source>
        <dbReference type="EMBL" id="OGZ67409.1"/>
    </source>
</evidence>
<dbReference type="Gene3D" id="2.60.40.1260">
    <property type="entry name" value="Lamin Tail domain"/>
    <property type="match status" value="1"/>
</dbReference>
<feature type="transmembrane region" description="Helical" evidence="1">
    <location>
        <begin position="216"/>
        <end position="236"/>
    </location>
</feature>
<accession>A0A1G2HYC1</accession>
<gene>
    <name evidence="3" type="ORF">A3D35_00035</name>
</gene>
<dbReference type="SUPFAM" id="SSF74853">
    <property type="entry name" value="Lamin A/C globular tail domain"/>
    <property type="match status" value="1"/>
</dbReference>
<dbReference type="EMBL" id="MHOS01000038">
    <property type="protein sequence ID" value="OGZ67409.1"/>
    <property type="molecule type" value="Genomic_DNA"/>
</dbReference>
<protein>
    <recommendedName>
        <fullName evidence="2">LTD domain-containing protein</fullName>
    </recommendedName>
</protein>
<evidence type="ECO:0000259" key="2">
    <source>
        <dbReference type="PROSITE" id="PS51841"/>
    </source>
</evidence>
<dbReference type="STRING" id="1802206.A3D35_00035"/>
<evidence type="ECO:0000313" key="4">
    <source>
        <dbReference type="Proteomes" id="UP000176421"/>
    </source>
</evidence>
<keyword evidence="1" id="KW-0472">Membrane</keyword>
<evidence type="ECO:0000256" key="1">
    <source>
        <dbReference type="SAM" id="Phobius"/>
    </source>
</evidence>
<comment type="caution">
    <text evidence="3">The sequence shown here is derived from an EMBL/GenBank/DDBJ whole genome shotgun (WGS) entry which is preliminary data.</text>
</comment>
<keyword evidence="1" id="KW-1133">Transmembrane helix</keyword>
<proteinExistence type="predicted"/>
<reference evidence="3 4" key="1">
    <citation type="journal article" date="2016" name="Nat. Commun.">
        <title>Thousands of microbial genomes shed light on interconnected biogeochemical processes in an aquifer system.</title>
        <authorList>
            <person name="Anantharaman K."/>
            <person name="Brown C.T."/>
            <person name="Hug L.A."/>
            <person name="Sharon I."/>
            <person name="Castelle C.J."/>
            <person name="Probst A.J."/>
            <person name="Thomas B.C."/>
            <person name="Singh A."/>
            <person name="Wilkins M.J."/>
            <person name="Karaoz U."/>
            <person name="Brodie E.L."/>
            <person name="Williams K.H."/>
            <person name="Hubbard S.S."/>
            <person name="Banfield J.F."/>
        </authorList>
    </citation>
    <scope>NUCLEOTIDE SEQUENCE [LARGE SCALE GENOMIC DNA]</scope>
</reference>
<feature type="domain" description="LTD" evidence="2">
    <location>
        <begin position="19"/>
        <end position="133"/>
    </location>
</feature>
<keyword evidence="1" id="KW-0812">Transmembrane</keyword>
<organism evidence="3 4">
    <name type="scientific">Candidatus Staskawiczbacteria bacterium RIFCSPHIGHO2_02_FULL_34_9</name>
    <dbReference type="NCBI Taxonomy" id="1802206"/>
    <lineage>
        <taxon>Bacteria</taxon>
        <taxon>Candidatus Staskawicziibacteriota</taxon>
    </lineage>
</organism>